<keyword evidence="6" id="KW-1185">Reference proteome</keyword>
<dbReference type="Gene3D" id="1.10.238.10">
    <property type="entry name" value="EF-hand"/>
    <property type="match status" value="4"/>
</dbReference>
<dbReference type="EMBL" id="CALNXJ010000029">
    <property type="protein sequence ID" value="CAH3135107.1"/>
    <property type="molecule type" value="Genomic_DNA"/>
</dbReference>
<name>A0AAU9X3G7_9CNID</name>
<accession>A0AAU9X3G7</accession>
<dbReference type="PRINTS" id="PR00450">
    <property type="entry name" value="RECOVERIN"/>
</dbReference>
<proteinExistence type="predicted"/>
<feature type="domain" description="EF-hand" evidence="4">
    <location>
        <begin position="43"/>
        <end position="78"/>
    </location>
</feature>
<dbReference type="SMART" id="SM00054">
    <property type="entry name" value="EFh"/>
    <property type="match status" value="8"/>
</dbReference>
<dbReference type="PROSITE" id="PS50222">
    <property type="entry name" value="EF_HAND_2"/>
    <property type="match status" value="7"/>
</dbReference>
<keyword evidence="3" id="KW-0106">Calcium</keyword>
<keyword evidence="2" id="KW-0677">Repeat</keyword>
<feature type="domain" description="EF-hand" evidence="4">
    <location>
        <begin position="237"/>
        <end position="272"/>
    </location>
</feature>
<dbReference type="GO" id="GO:0005509">
    <property type="term" value="F:calcium ion binding"/>
    <property type="evidence" value="ECO:0007669"/>
    <property type="project" value="InterPro"/>
</dbReference>
<dbReference type="GO" id="GO:0016460">
    <property type="term" value="C:myosin II complex"/>
    <property type="evidence" value="ECO:0007669"/>
    <property type="project" value="TreeGrafter"/>
</dbReference>
<dbReference type="PROSITE" id="PS00018">
    <property type="entry name" value="EF_HAND_1"/>
    <property type="match status" value="7"/>
</dbReference>
<dbReference type="Pfam" id="PF13499">
    <property type="entry name" value="EF-hand_7"/>
    <property type="match status" value="4"/>
</dbReference>
<dbReference type="FunFam" id="1.10.238.10:FF:000251">
    <property type="entry name" value="Calmodulin-related protein 97A"/>
    <property type="match status" value="1"/>
</dbReference>
<dbReference type="InterPro" id="IPR050230">
    <property type="entry name" value="CALM/Myosin/TropC-like"/>
</dbReference>
<evidence type="ECO:0000256" key="3">
    <source>
        <dbReference type="ARBA" id="ARBA00022837"/>
    </source>
</evidence>
<evidence type="ECO:0000256" key="1">
    <source>
        <dbReference type="ARBA" id="ARBA00022723"/>
    </source>
</evidence>
<gene>
    <name evidence="5" type="ORF">PMEA_00016026</name>
</gene>
<feature type="domain" description="EF-hand" evidence="4">
    <location>
        <begin position="79"/>
        <end position="114"/>
    </location>
</feature>
<dbReference type="FunFam" id="1.10.238.10:FF:000178">
    <property type="entry name" value="Calmodulin-2 A"/>
    <property type="match status" value="1"/>
</dbReference>
<evidence type="ECO:0000313" key="6">
    <source>
        <dbReference type="Proteomes" id="UP001159428"/>
    </source>
</evidence>
<comment type="caution">
    <text evidence="5">The sequence shown here is derived from an EMBL/GenBank/DDBJ whole genome shotgun (WGS) entry which is preliminary data.</text>
</comment>
<feature type="domain" description="EF-hand" evidence="4">
    <location>
        <begin position="7"/>
        <end position="42"/>
    </location>
</feature>
<keyword evidence="1" id="KW-0479">Metal-binding</keyword>
<feature type="domain" description="EF-hand" evidence="4">
    <location>
        <begin position="200"/>
        <end position="235"/>
    </location>
</feature>
<dbReference type="Proteomes" id="UP001159428">
    <property type="component" value="Unassembled WGS sequence"/>
</dbReference>
<dbReference type="PANTHER" id="PTHR23048:SF0">
    <property type="entry name" value="CALMODULIN LIKE 3"/>
    <property type="match status" value="1"/>
</dbReference>
<dbReference type="InterPro" id="IPR011992">
    <property type="entry name" value="EF-hand-dom_pair"/>
</dbReference>
<feature type="domain" description="EF-hand" evidence="4">
    <location>
        <begin position="164"/>
        <end position="199"/>
    </location>
</feature>
<dbReference type="FunFam" id="1.10.238.10:FF:000181">
    <property type="entry name" value="CALML5 isoform 1"/>
    <property type="match status" value="1"/>
</dbReference>
<dbReference type="PANTHER" id="PTHR23048">
    <property type="entry name" value="MYOSIN LIGHT CHAIN 1, 3"/>
    <property type="match status" value="1"/>
</dbReference>
<dbReference type="AlphaFoldDB" id="A0AAU9X3G7"/>
<dbReference type="SUPFAM" id="SSF47473">
    <property type="entry name" value="EF-hand"/>
    <property type="match status" value="2"/>
</dbReference>
<protein>
    <recommendedName>
        <fullName evidence="4">EF-hand domain-containing protein</fullName>
    </recommendedName>
</protein>
<feature type="domain" description="EF-hand" evidence="4">
    <location>
        <begin position="273"/>
        <end position="307"/>
    </location>
</feature>
<dbReference type="InterPro" id="IPR002048">
    <property type="entry name" value="EF_hand_dom"/>
</dbReference>
<evidence type="ECO:0000313" key="5">
    <source>
        <dbReference type="EMBL" id="CAH3135107.1"/>
    </source>
</evidence>
<dbReference type="InterPro" id="IPR018247">
    <property type="entry name" value="EF_Hand_1_Ca_BS"/>
</dbReference>
<sequence>MAKFSEREKKHFREAFELFDHDGSGFITTDEIGVVMRRLGQNPSPSELEDLIRDVDADNSGHIDFNEFLVMMSQTKEKGQQAELRQAFRLFDADDDGFITFEDLKRVMRVTGESLSDKELKDMFTKADINKDSLVDMKENFPSWFFEKKKKFRGELLAENFTEEEVQEYKEAFQLFDKDGGGTISIKELKQVFEALGQHPSEEEVQKMISEVDEDGSGEIDFEEFLKLMAAKQANMTMEDELRGAFSVFDRDGSGYISSQELKQVLENLGESLTYEEVDEMMKEADLDCDGQVSFDEFVKMMSNVNK</sequence>
<organism evidence="5 6">
    <name type="scientific">Pocillopora meandrina</name>
    <dbReference type="NCBI Taxonomy" id="46732"/>
    <lineage>
        <taxon>Eukaryota</taxon>
        <taxon>Metazoa</taxon>
        <taxon>Cnidaria</taxon>
        <taxon>Anthozoa</taxon>
        <taxon>Hexacorallia</taxon>
        <taxon>Scleractinia</taxon>
        <taxon>Astrocoeniina</taxon>
        <taxon>Pocilloporidae</taxon>
        <taxon>Pocillopora</taxon>
    </lineage>
</organism>
<reference evidence="5 6" key="1">
    <citation type="submission" date="2022-05" db="EMBL/GenBank/DDBJ databases">
        <authorList>
            <consortium name="Genoscope - CEA"/>
            <person name="William W."/>
        </authorList>
    </citation>
    <scope>NUCLEOTIDE SEQUENCE [LARGE SCALE GENOMIC DNA]</scope>
</reference>
<dbReference type="CDD" id="cd00051">
    <property type="entry name" value="EFh"/>
    <property type="match status" value="2"/>
</dbReference>
<evidence type="ECO:0000259" key="4">
    <source>
        <dbReference type="PROSITE" id="PS50222"/>
    </source>
</evidence>
<evidence type="ECO:0000256" key="2">
    <source>
        <dbReference type="ARBA" id="ARBA00022737"/>
    </source>
</evidence>